<evidence type="ECO:0000259" key="2">
    <source>
        <dbReference type="PROSITE" id="PS00028"/>
    </source>
</evidence>
<organism evidence="3 4">
    <name type="scientific">Clytia hemisphaerica</name>
    <dbReference type="NCBI Taxonomy" id="252671"/>
    <lineage>
        <taxon>Eukaryota</taxon>
        <taxon>Metazoa</taxon>
        <taxon>Cnidaria</taxon>
        <taxon>Hydrozoa</taxon>
        <taxon>Hydroidolina</taxon>
        <taxon>Leptothecata</taxon>
        <taxon>Obeliida</taxon>
        <taxon>Clytiidae</taxon>
        <taxon>Clytia</taxon>
    </lineage>
</organism>
<dbReference type="OrthoDB" id="5987552at2759"/>
<evidence type="ECO:0000256" key="1">
    <source>
        <dbReference type="SAM" id="MobiDB-lite"/>
    </source>
</evidence>
<dbReference type="Proteomes" id="UP000594262">
    <property type="component" value="Unplaced"/>
</dbReference>
<protein>
    <recommendedName>
        <fullName evidence="2">C2H2-type domain-containing protein</fullName>
    </recommendedName>
</protein>
<feature type="compositionally biased region" description="Polar residues" evidence="1">
    <location>
        <begin position="94"/>
        <end position="108"/>
    </location>
</feature>
<name>A0A7M6DRF3_9CNID</name>
<dbReference type="AlphaFoldDB" id="A0A7M6DRF3"/>
<feature type="region of interest" description="Disordered" evidence="1">
    <location>
        <begin position="43"/>
        <end position="67"/>
    </location>
</feature>
<dbReference type="InterPro" id="IPR013087">
    <property type="entry name" value="Znf_C2H2_type"/>
</dbReference>
<dbReference type="PANTHER" id="PTHR46579:SF2">
    <property type="entry name" value="C2H2-TYPE DOMAIN-CONTAINING PROTEIN"/>
    <property type="match status" value="1"/>
</dbReference>
<reference evidence="3" key="1">
    <citation type="submission" date="2021-01" db="UniProtKB">
        <authorList>
            <consortium name="EnsemblMetazoa"/>
        </authorList>
    </citation>
    <scope>IDENTIFICATION</scope>
</reference>
<evidence type="ECO:0000313" key="3">
    <source>
        <dbReference type="EnsemblMetazoa" id="CLYHEMP024846.1"/>
    </source>
</evidence>
<proteinExistence type="predicted"/>
<dbReference type="PROSITE" id="PS00028">
    <property type="entry name" value="ZINC_FINGER_C2H2_1"/>
    <property type="match status" value="1"/>
</dbReference>
<dbReference type="InterPro" id="IPR004242">
    <property type="entry name" value="Transposase_21"/>
</dbReference>
<sequence>MPAKNNESKVYVCALCKTKCSKATFYRSHNTGHCVSKKQKLAPVSNKKSMTLEPLEQPSFNDESHNNYDMESQAKTIDSDCENEQIPIEDPDQEYSTNEETQVNQDVQESNDLEHDEIWETEELPDYFNKDNEINCSEVNSNVRTIVKSLLKWQSKYSLSDSCILSLFRLLKRLLYTINVVIRSKVLTVIVDNIPDSLHLARKIIDLERDEFEQYVVCPKCYFIYPKEDSIITDVLGRKTAKTCDYVLFRKHPQLRFRSPCGAALLKTILNINGDKSTFYPKKIYCYRGIKRGMQDLTKRKDFIEMLFRDVHQNDDYLSDIYDGNMYKTFQDSEGNLYFNDKRNIGLMLNFDFFDPFKRSKYSLGVLYAVIVNLPRESRFLWENVLVIAVVPGPEEPKLSINSFLEPLVDELIDGWYSGMKIEESDGLCSLYKFAIVCISSDLPALRKIGGFLSFRAKLGCSKCFTIFSWEQKANEKKGKPATERDLGHFESDEWTSRKGDEHKKLGFKIAKSNTLEETKTEESKHGVRYSELFRLPYFDPIKMHVVDPMHNLFLGIAHHVFDTWVETGTIQSKIHFEQINQRQERIRVPSDMGRISTSVCSHYKNMKADEWKHWALIYSTYCLRGIIPDTDMRIWTKFVNACHMICVPIVRLSEVKEAHELLQEFAKEFEARYSSKFTVPNMHMMLHLKEGIEDFGPLYAFWCFGFERYNGILGSFQTNGHSIPLQIMRKFVTFSKMSCDDDVDDVFVDGKENHDKTSKLDYKHALSILYTPKIDSSCFESNIEVLRSKASQVKLDNEVISEICQMFNEYCGIGITKISILAKSASRISIGKQVFAVNRYRGDSPYSYVLARWREKTKSGDIAFRPAVIKNFYQVLAWEDSRDQKFWIAEVCWFEEYEKKKKNYYGENAKTTIWKTTYEKNNCYVPVRFIKNRFVYLKENIKFGKEPANVTVCIELPFNSFL</sequence>
<accession>A0A7M6DRF3</accession>
<dbReference type="EnsemblMetazoa" id="CLYHEMT024846.1">
    <property type="protein sequence ID" value="CLYHEMP024846.1"/>
    <property type="gene ID" value="CLYHEMG024846"/>
</dbReference>
<dbReference type="Pfam" id="PF02992">
    <property type="entry name" value="Transposase_21"/>
    <property type="match status" value="1"/>
</dbReference>
<feature type="region of interest" description="Disordered" evidence="1">
    <location>
        <begin position="88"/>
        <end position="110"/>
    </location>
</feature>
<feature type="domain" description="C2H2-type" evidence="2">
    <location>
        <begin position="13"/>
        <end position="33"/>
    </location>
</feature>
<dbReference type="PANTHER" id="PTHR46579">
    <property type="entry name" value="F5/8 TYPE C DOMAIN-CONTAINING PROTEIN-RELATED"/>
    <property type="match status" value="1"/>
</dbReference>
<keyword evidence="4" id="KW-1185">Reference proteome</keyword>
<evidence type="ECO:0000313" key="4">
    <source>
        <dbReference type="Proteomes" id="UP000594262"/>
    </source>
</evidence>